<dbReference type="InterPro" id="IPR000812">
    <property type="entry name" value="TFIIB"/>
</dbReference>
<dbReference type="InterPro" id="IPR036915">
    <property type="entry name" value="Cyclin-like_sf"/>
</dbReference>
<dbReference type="GO" id="GO:0017025">
    <property type="term" value="F:TBP-class protein binding"/>
    <property type="evidence" value="ECO:0007669"/>
    <property type="project" value="InterPro"/>
</dbReference>
<dbReference type="Pfam" id="PF07741">
    <property type="entry name" value="BRF1"/>
    <property type="match status" value="1"/>
</dbReference>
<dbReference type="InterPro" id="IPR011665">
    <property type="entry name" value="BRF1_TBP-bd_dom"/>
</dbReference>
<feature type="compositionally biased region" description="Acidic residues" evidence="10">
    <location>
        <begin position="844"/>
        <end position="856"/>
    </location>
</feature>
<evidence type="ECO:0000256" key="1">
    <source>
        <dbReference type="ARBA" id="ARBA00004123"/>
    </source>
</evidence>
<proteinExistence type="inferred from homology"/>
<organism evidence="12 13">
    <name type="scientific">Recurvomyces mirabilis</name>
    <dbReference type="NCBI Taxonomy" id="574656"/>
    <lineage>
        <taxon>Eukaryota</taxon>
        <taxon>Fungi</taxon>
        <taxon>Dikarya</taxon>
        <taxon>Ascomycota</taxon>
        <taxon>Pezizomycotina</taxon>
        <taxon>Dothideomycetes</taxon>
        <taxon>Dothideomycetidae</taxon>
        <taxon>Mycosphaerellales</taxon>
        <taxon>Teratosphaeriaceae</taxon>
        <taxon>Recurvomyces</taxon>
    </lineage>
</organism>
<reference evidence="12" key="1">
    <citation type="submission" date="2023-07" db="EMBL/GenBank/DDBJ databases">
        <title>Black Yeasts Isolated from many extreme environments.</title>
        <authorList>
            <person name="Coleine C."/>
            <person name="Stajich J.E."/>
            <person name="Selbmann L."/>
        </authorList>
    </citation>
    <scope>NUCLEOTIDE SEQUENCE</scope>
    <source>
        <strain evidence="12">CCFEE 5485</strain>
    </source>
</reference>
<evidence type="ECO:0000256" key="10">
    <source>
        <dbReference type="SAM" id="MobiDB-lite"/>
    </source>
</evidence>
<dbReference type="Proteomes" id="UP001274830">
    <property type="component" value="Unassembled WGS sequence"/>
</dbReference>
<feature type="region of interest" description="Disordered" evidence="10">
    <location>
        <begin position="1"/>
        <end position="29"/>
    </location>
</feature>
<dbReference type="Pfam" id="PF00382">
    <property type="entry name" value="TFIIB"/>
    <property type="match status" value="2"/>
</dbReference>
<feature type="compositionally biased region" description="Low complexity" evidence="10">
    <location>
        <begin position="13"/>
        <end position="22"/>
    </location>
</feature>
<keyword evidence="3" id="KW-0479">Metal-binding</keyword>
<dbReference type="InterPro" id="IPR013763">
    <property type="entry name" value="Cyclin-like_dom"/>
</dbReference>
<dbReference type="Gene3D" id="1.20.5.650">
    <property type="entry name" value="Single helix bin"/>
    <property type="match status" value="1"/>
</dbReference>
<feature type="compositionally biased region" description="Low complexity" evidence="10">
    <location>
        <begin position="684"/>
        <end position="699"/>
    </location>
</feature>
<dbReference type="GO" id="GO:0005634">
    <property type="term" value="C:nucleus"/>
    <property type="evidence" value="ECO:0007669"/>
    <property type="project" value="UniProtKB-SubCell"/>
</dbReference>
<dbReference type="AlphaFoldDB" id="A0AAE0WVV0"/>
<keyword evidence="7" id="KW-0010">Activator</keyword>
<dbReference type="SMART" id="SM00385">
    <property type="entry name" value="CYCLIN"/>
    <property type="match status" value="1"/>
</dbReference>
<dbReference type="CDD" id="cd20554">
    <property type="entry name" value="CYCLIN_TFIIIB90_rpt2"/>
    <property type="match status" value="1"/>
</dbReference>
<sequence>MVGPVAPPRRPVGRLGTLNKPAPGRPKPKAKAVVQAKCCDEPSITDEDGSKVCVNCGTQISESNIVADVTFEEDSRGAATVQGGFISERSRFANTLGTAGRRIGAGERNGLQEIENNGRRALAALCPRLGIPQNVADQAQALIAASARLNFSAGRRTDEVVAACLFTACKRQAGNSILLMDIAELVKINVFRLGEVYKALCDKLHYHQEHVGVQHQVDIEPLIWKYCRKLEFGPETRDVATDAVRILKRMNRDWITTGRHPAGLCGACIILAARMNNFKRSVREVVFVAKVCDVTIAKRVEEFRRTRASALTVEQFREYGTRLKHAEDPPILHYTELRKDKVEAQKRKRDEDRAIREANGMPVAEGQTPERELIVIPDDEDSEAGTPVPESTNETSEAGPSRKKQRTTEPDTNEQVPRYDADGFAIPALPVRTPTPAAEEEEAATAPPPKRRGRPRKKKPEPVEITPDELSIEEELTHEIDVSLHDEYVRKMYDLAEQAKLEDKAEAEAARVLPQAGETADLQLDREEVSENGRRASEGVSWVPPEDPVADYMRPLTAEEFADDPEVENCLLTPAESKIKEQIWVANNEDWLRAQHEKDLIKKLAEASNADKVKNGGKRGGKKTGPKKKRGRVGDGSVLEEADTPIETPADATSAMLKKRAGPGFSKYIDYESLARVYKKSDGSESVASQSQSRESSVAAPGRESSATPSVYEGAERDSATPAPPARSVHFGLQSPQTTQAVSGIAPSATPAARTAGQRKTDPISPPPTQAPDQDQEQADPGAPEEEEYQGELGDEFDGEGYQSDGDGDGDAAPGGWTGDADDGEEFAGEDDYGDFDRAIDPENFYDDGEEGGGIF</sequence>
<dbReference type="GO" id="GO:0008270">
    <property type="term" value="F:zinc ion binding"/>
    <property type="evidence" value="ECO:0007669"/>
    <property type="project" value="UniProtKB-KW"/>
</dbReference>
<comment type="caution">
    <text evidence="12">The sequence shown here is derived from an EMBL/GenBank/DDBJ whole genome shotgun (WGS) entry which is preliminary data.</text>
</comment>
<accession>A0AAE0WVV0</accession>
<keyword evidence="13" id="KW-1185">Reference proteome</keyword>
<feature type="compositionally biased region" description="Pro residues" evidence="10">
    <location>
        <begin position="1"/>
        <end position="10"/>
    </location>
</feature>
<dbReference type="SUPFAM" id="SSF47954">
    <property type="entry name" value="Cyclin-like"/>
    <property type="match status" value="2"/>
</dbReference>
<dbReference type="PANTHER" id="PTHR11618">
    <property type="entry name" value="TRANSCRIPTION INITIATION FACTOR IIB-RELATED"/>
    <property type="match status" value="1"/>
</dbReference>
<comment type="similarity">
    <text evidence="2">Belongs to the TFIIB family.</text>
</comment>
<evidence type="ECO:0000256" key="7">
    <source>
        <dbReference type="ARBA" id="ARBA00023159"/>
    </source>
</evidence>
<gene>
    <name evidence="12" type="primary">BRF1</name>
    <name evidence="12" type="ORF">LTR78_000778</name>
</gene>
<feature type="domain" description="Cyclin-like" evidence="11">
    <location>
        <begin position="221"/>
        <end position="305"/>
    </location>
</feature>
<dbReference type="GeneID" id="89960093"/>
<dbReference type="RefSeq" id="XP_064696610.1">
    <property type="nucleotide sequence ID" value="XM_064835560.1"/>
</dbReference>
<dbReference type="EMBL" id="JAUTXT010000002">
    <property type="protein sequence ID" value="KAK3679217.1"/>
    <property type="molecule type" value="Genomic_DNA"/>
</dbReference>
<feature type="compositionally biased region" description="Basic and acidic residues" evidence="10">
    <location>
        <begin position="523"/>
        <end position="537"/>
    </location>
</feature>
<evidence type="ECO:0000256" key="5">
    <source>
        <dbReference type="ARBA" id="ARBA00022833"/>
    </source>
</evidence>
<dbReference type="GO" id="GO:0097550">
    <property type="term" value="C:transcription preinitiation complex"/>
    <property type="evidence" value="ECO:0007669"/>
    <property type="project" value="TreeGrafter"/>
</dbReference>
<keyword evidence="8" id="KW-0804">Transcription</keyword>
<feature type="compositionally biased region" description="Low complexity" evidence="10">
    <location>
        <begin position="800"/>
        <end position="815"/>
    </location>
</feature>
<dbReference type="GO" id="GO:0001006">
    <property type="term" value="F:RNA polymerase III type 3 promoter sequence-specific DNA binding"/>
    <property type="evidence" value="ECO:0007669"/>
    <property type="project" value="TreeGrafter"/>
</dbReference>
<evidence type="ECO:0000256" key="4">
    <source>
        <dbReference type="ARBA" id="ARBA00022771"/>
    </source>
</evidence>
<evidence type="ECO:0000313" key="13">
    <source>
        <dbReference type="Proteomes" id="UP001274830"/>
    </source>
</evidence>
<feature type="compositionally biased region" description="Basic residues" evidence="10">
    <location>
        <begin position="449"/>
        <end position="459"/>
    </location>
</feature>
<dbReference type="GO" id="GO:0070897">
    <property type="term" value="P:transcription preinitiation complex assembly"/>
    <property type="evidence" value="ECO:0007669"/>
    <property type="project" value="InterPro"/>
</dbReference>
<feature type="compositionally biased region" description="Basic and acidic residues" evidence="10">
    <location>
        <begin position="605"/>
        <end position="614"/>
    </location>
</feature>
<feature type="compositionally biased region" description="Basic and acidic residues" evidence="10">
    <location>
        <begin position="343"/>
        <end position="356"/>
    </location>
</feature>
<name>A0AAE0WVV0_9PEZI</name>
<feature type="region of interest" description="Disordered" evidence="10">
    <location>
        <begin position="343"/>
        <end position="472"/>
    </location>
</feature>
<evidence type="ECO:0000256" key="9">
    <source>
        <dbReference type="ARBA" id="ARBA00023242"/>
    </source>
</evidence>
<evidence type="ECO:0000256" key="2">
    <source>
        <dbReference type="ARBA" id="ARBA00010857"/>
    </source>
</evidence>
<feature type="compositionally biased region" description="Polar residues" evidence="10">
    <location>
        <begin position="389"/>
        <end position="398"/>
    </location>
</feature>
<keyword evidence="9" id="KW-0539">Nucleus</keyword>
<evidence type="ECO:0000256" key="3">
    <source>
        <dbReference type="ARBA" id="ARBA00022723"/>
    </source>
</evidence>
<keyword evidence="6" id="KW-0805">Transcription regulation</keyword>
<keyword evidence="5" id="KW-0862">Zinc</keyword>
<evidence type="ECO:0000259" key="11">
    <source>
        <dbReference type="SMART" id="SM00385"/>
    </source>
</evidence>
<feature type="region of interest" description="Disordered" evidence="10">
    <location>
        <begin position="514"/>
        <end position="548"/>
    </location>
</feature>
<comment type="subcellular location">
    <subcellularLocation>
        <location evidence="1">Nucleus</location>
    </subcellularLocation>
</comment>
<evidence type="ECO:0000256" key="6">
    <source>
        <dbReference type="ARBA" id="ARBA00023015"/>
    </source>
</evidence>
<dbReference type="GO" id="GO:0000126">
    <property type="term" value="C:transcription factor TFIIIB complex"/>
    <property type="evidence" value="ECO:0007669"/>
    <property type="project" value="TreeGrafter"/>
</dbReference>
<dbReference type="GO" id="GO:0000995">
    <property type="term" value="F:RNA polymerase III general transcription initiation factor activity"/>
    <property type="evidence" value="ECO:0007669"/>
    <property type="project" value="TreeGrafter"/>
</dbReference>
<feature type="compositionally biased region" description="Basic residues" evidence="10">
    <location>
        <begin position="615"/>
        <end position="631"/>
    </location>
</feature>
<feature type="region of interest" description="Disordered" evidence="10">
    <location>
        <begin position="605"/>
        <end position="659"/>
    </location>
</feature>
<dbReference type="FunFam" id="1.10.472.10:FF:000002">
    <property type="entry name" value="Transcription factor IIIB 90 kDa subunit"/>
    <property type="match status" value="1"/>
</dbReference>
<protein>
    <submittedName>
        <fullName evidence="12">Transcription factor TFIIIB subunit brf1</fullName>
    </submittedName>
</protein>
<dbReference type="InterPro" id="IPR013150">
    <property type="entry name" value="TFIIB_cyclin"/>
</dbReference>
<feature type="compositionally biased region" description="Acidic residues" evidence="10">
    <location>
        <begin position="774"/>
        <end position="799"/>
    </location>
</feature>
<dbReference type="Gene3D" id="1.10.472.10">
    <property type="entry name" value="Cyclin-like"/>
    <property type="match status" value="2"/>
</dbReference>
<feature type="compositionally biased region" description="Acidic residues" evidence="10">
    <location>
        <begin position="820"/>
        <end position="834"/>
    </location>
</feature>
<feature type="region of interest" description="Disordered" evidence="10">
    <location>
        <begin position="679"/>
        <end position="856"/>
    </location>
</feature>
<evidence type="ECO:0000256" key="8">
    <source>
        <dbReference type="ARBA" id="ARBA00023163"/>
    </source>
</evidence>
<evidence type="ECO:0000313" key="12">
    <source>
        <dbReference type="EMBL" id="KAK3679217.1"/>
    </source>
</evidence>
<dbReference type="PANTHER" id="PTHR11618:SF4">
    <property type="entry name" value="TRANSCRIPTION FACTOR IIIB 90 KDA SUBUNIT"/>
    <property type="match status" value="1"/>
</dbReference>
<keyword evidence="4" id="KW-0863">Zinc-finger</keyword>